<evidence type="ECO:0000313" key="2">
    <source>
        <dbReference type="Proteomes" id="UP000095283"/>
    </source>
</evidence>
<dbReference type="GO" id="GO:0005739">
    <property type="term" value="C:mitochondrion"/>
    <property type="evidence" value="ECO:0007669"/>
    <property type="project" value="TreeGrafter"/>
</dbReference>
<dbReference type="InterPro" id="IPR017959">
    <property type="entry name" value="Asn/Gln-tRNA_amidoTrfase_suB/E"/>
</dbReference>
<reference evidence="3" key="1">
    <citation type="submission" date="2016-11" db="UniProtKB">
        <authorList>
            <consortium name="WormBaseParasite"/>
        </authorList>
    </citation>
    <scope>IDENTIFICATION</scope>
</reference>
<dbReference type="GO" id="GO:0070681">
    <property type="term" value="P:glutaminyl-tRNAGln biosynthesis via transamidation"/>
    <property type="evidence" value="ECO:0007669"/>
    <property type="project" value="TreeGrafter"/>
</dbReference>
<keyword evidence="2" id="KW-1185">Reference proteome</keyword>
<keyword evidence="1" id="KW-0812">Transmembrane</keyword>
<protein>
    <submittedName>
        <fullName evidence="3">BRCT domain-containing protein</fullName>
    </submittedName>
</protein>
<keyword evidence="1" id="KW-1133">Transmembrane helix</keyword>
<evidence type="ECO:0000313" key="3">
    <source>
        <dbReference type="WBParaSite" id="Hba_20766"/>
    </source>
</evidence>
<dbReference type="PANTHER" id="PTHR11659:SF0">
    <property type="entry name" value="GLUTAMYL-TRNA(GLN) AMIDOTRANSFERASE SUBUNIT B, MITOCHONDRIAL"/>
    <property type="match status" value="1"/>
</dbReference>
<keyword evidence="1" id="KW-0472">Membrane</keyword>
<sequence>MRDKEEETDYRIMAEPNLPSVKIRPEWLTECIKSIDSQPKYQQYILFGFDPRTSIYYAEDDLLSRFVDLCLVHFDIISTDEFTSWLKELKTLMQRSKMQIFCRALHVGNIFYFKGKITRLRAIETLKAYINEVETRSADQVFNDGDLWRITDESSISILLNDIIKKNDKLVDKAIKGHMKSVSRLRNMLVESSEKRVDVEMAERMQLPSLKQKSSVIVAIKNTLQMDCPVVFSLFFSIGYVDSCLILICICSYLDSRLKAIFGQDIKCKLSLRRHEPRDILLEYKTKMREQNGKELRLLAVTAIF</sequence>
<proteinExistence type="predicted"/>
<accession>A0A1I7XTV0</accession>
<dbReference type="GO" id="GO:0050567">
    <property type="term" value="F:glutaminyl-tRNA synthase (glutamine-hydrolyzing) activity"/>
    <property type="evidence" value="ECO:0007669"/>
    <property type="project" value="TreeGrafter"/>
</dbReference>
<evidence type="ECO:0000256" key="1">
    <source>
        <dbReference type="SAM" id="Phobius"/>
    </source>
</evidence>
<feature type="transmembrane region" description="Helical" evidence="1">
    <location>
        <begin position="230"/>
        <end position="254"/>
    </location>
</feature>
<dbReference type="Proteomes" id="UP000095283">
    <property type="component" value="Unplaced"/>
</dbReference>
<dbReference type="WBParaSite" id="Hba_20766">
    <property type="protein sequence ID" value="Hba_20766"/>
    <property type="gene ID" value="Hba_20766"/>
</dbReference>
<organism evidence="2 3">
    <name type="scientific">Heterorhabditis bacteriophora</name>
    <name type="common">Entomopathogenic nematode worm</name>
    <dbReference type="NCBI Taxonomy" id="37862"/>
    <lineage>
        <taxon>Eukaryota</taxon>
        <taxon>Metazoa</taxon>
        <taxon>Ecdysozoa</taxon>
        <taxon>Nematoda</taxon>
        <taxon>Chromadorea</taxon>
        <taxon>Rhabditida</taxon>
        <taxon>Rhabditina</taxon>
        <taxon>Rhabditomorpha</taxon>
        <taxon>Strongyloidea</taxon>
        <taxon>Heterorhabditidae</taxon>
        <taxon>Heterorhabditis</taxon>
    </lineage>
</organism>
<dbReference type="AlphaFoldDB" id="A0A1I7XTV0"/>
<name>A0A1I7XTV0_HETBA</name>
<dbReference type="GO" id="GO:0032543">
    <property type="term" value="P:mitochondrial translation"/>
    <property type="evidence" value="ECO:0007669"/>
    <property type="project" value="TreeGrafter"/>
</dbReference>
<dbReference type="PANTHER" id="PTHR11659">
    <property type="entry name" value="GLUTAMYL-TRNA GLN AMIDOTRANSFERASE SUBUNIT B MITOCHONDRIAL AND PROKARYOTIC PET112-RELATED"/>
    <property type="match status" value="1"/>
</dbReference>
<dbReference type="GO" id="GO:0030956">
    <property type="term" value="C:glutamyl-tRNA(Gln) amidotransferase complex"/>
    <property type="evidence" value="ECO:0007669"/>
    <property type="project" value="TreeGrafter"/>
</dbReference>